<protein>
    <recommendedName>
        <fullName evidence="1">DUF6602 domain-containing protein</fullName>
    </recommendedName>
</protein>
<dbReference type="CDD" id="cd21173">
    <property type="entry name" value="NucC-like"/>
    <property type="match status" value="1"/>
</dbReference>
<dbReference type="Proteomes" id="UP000198670">
    <property type="component" value="Unassembled WGS sequence"/>
</dbReference>
<dbReference type="EMBL" id="FOQO01000004">
    <property type="protein sequence ID" value="SFI58134.1"/>
    <property type="molecule type" value="Genomic_DNA"/>
</dbReference>
<reference evidence="2 3" key="1">
    <citation type="submission" date="2016-10" db="EMBL/GenBank/DDBJ databases">
        <authorList>
            <person name="de Groot N.N."/>
        </authorList>
    </citation>
    <scope>NUCLEOTIDE SEQUENCE [LARGE SCALE GENOMIC DNA]</scope>
    <source>
        <strain evidence="2 3">RK1</strain>
    </source>
</reference>
<feature type="domain" description="DUF6602" evidence="1">
    <location>
        <begin position="25"/>
        <end position="117"/>
    </location>
</feature>
<keyword evidence="3" id="KW-1185">Reference proteome</keyword>
<sequence length="254" mass="30127">MENNFEILSQGLMLQLNQVKEFIKNHNPTIGVLTEEILRQFLRQHLPKYVSVQQGFIRNQNGETSNQCDIIIYDSTKYAPFYRINDIVVVPIESVIVVIEVKTTITKQIFHSILDSFKRQKQKFYKPHLLFIYNSESISKIESYFTSYRKIHGEYTYDHDTYQWLPDEITGINQSYHLQQDYVDNGSDTYGYSSYFYENMEGTVINALQHFYLSLYGKIENYIEENSNTKYATKRDSHFNSKFNSYFAFPLFNI</sequence>
<dbReference type="Pfam" id="PF20247">
    <property type="entry name" value="DUF6602"/>
    <property type="match status" value="1"/>
</dbReference>
<gene>
    <name evidence="2" type="ORF">SAMN05444682_104400</name>
</gene>
<evidence type="ECO:0000313" key="2">
    <source>
        <dbReference type="EMBL" id="SFI58134.1"/>
    </source>
</evidence>
<evidence type="ECO:0000313" key="3">
    <source>
        <dbReference type="Proteomes" id="UP000198670"/>
    </source>
</evidence>
<evidence type="ECO:0000259" key="1">
    <source>
        <dbReference type="Pfam" id="PF20247"/>
    </source>
</evidence>
<dbReference type="RefSeq" id="WP_177195123.1">
    <property type="nucleotide sequence ID" value="NZ_FOQO01000004.1"/>
</dbReference>
<name>A0A1I3JD45_9SPHI</name>
<accession>A0A1I3JD45</accession>
<dbReference type="AlphaFoldDB" id="A0A1I3JD45"/>
<dbReference type="STRING" id="1477437.SAMN05444682_104400"/>
<proteinExistence type="predicted"/>
<dbReference type="InterPro" id="IPR046537">
    <property type="entry name" value="DUF6602"/>
</dbReference>
<organism evidence="2 3">
    <name type="scientific">Parapedobacter indicus</name>
    <dbReference type="NCBI Taxonomy" id="1477437"/>
    <lineage>
        <taxon>Bacteria</taxon>
        <taxon>Pseudomonadati</taxon>
        <taxon>Bacteroidota</taxon>
        <taxon>Sphingobacteriia</taxon>
        <taxon>Sphingobacteriales</taxon>
        <taxon>Sphingobacteriaceae</taxon>
        <taxon>Parapedobacter</taxon>
    </lineage>
</organism>